<keyword evidence="9" id="KW-0597">Phosphoprotein</keyword>
<proteinExistence type="inferred from homology"/>
<evidence type="ECO:0000256" key="12">
    <source>
        <dbReference type="ARBA" id="ARBA00022801"/>
    </source>
</evidence>
<dbReference type="CDD" id="cd11327">
    <property type="entry name" value="AmyAc_Glg_debranch_2"/>
    <property type="match status" value="1"/>
</dbReference>
<evidence type="ECO:0000256" key="13">
    <source>
        <dbReference type="ARBA" id="ARBA00022843"/>
    </source>
</evidence>
<dbReference type="Pfam" id="PF06202">
    <property type="entry name" value="GDE_C"/>
    <property type="match status" value="1"/>
</dbReference>
<dbReference type="Pfam" id="PF14701">
    <property type="entry name" value="hDGE_amylase"/>
    <property type="match status" value="1"/>
</dbReference>
<evidence type="ECO:0000259" key="21">
    <source>
        <dbReference type="Pfam" id="PF06202"/>
    </source>
</evidence>
<keyword evidence="10" id="KW-0328">Glycosyltransferase</keyword>
<feature type="region of interest" description="Disordered" evidence="20">
    <location>
        <begin position="79"/>
        <end position="100"/>
    </location>
</feature>
<dbReference type="InParanoid" id="A0A7F5REW1"/>
<dbReference type="InterPro" id="IPR012341">
    <property type="entry name" value="6hp_glycosidase-like_sf"/>
</dbReference>
<dbReference type="FunFam" id="3.20.20.80:FF:000051">
    <property type="entry name" value="glycogen debranching enzyme isoform X2"/>
    <property type="match status" value="1"/>
</dbReference>
<evidence type="ECO:0000256" key="19">
    <source>
        <dbReference type="ARBA" id="ARBA00063438"/>
    </source>
</evidence>
<keyword evidence="13" id="KW-0832">Ubl conjugation</keyword>
<evidence type="ECO:0000256" key="1">
    <source>
        <dbReference type="ARBA" id="ARBA00000439"/>
    </source>
</evidence>
<dbReference type="GO" id="GO:0005978">
    <property type="term" value="P:glycogen biosynthetic process"/>
    <property type="evidence" value="ECO:0007669"/>
    <property type="project" value="UniProtKB-KW"/>
</dbReference>
<name>A0A7F5REW1_AGRPL</name>
<feature type="domain" description="Eukaryotic glycogen debranching enzyme N-terminal" evidence="22">
    <location>
        <begin position="328"/>
        <end position="418"/>
    </location>
</feature>
<dbReference type="InterPro" id="IPR017853">
    <property type="entry name" value="GH"/>
</dbReference>
<evidence type="ECO:0000313" key="26">
    <source>
        <dbReference type="RefSeq" id="XP_025834524.1"/>
    </source>
</evidence>
<evidence type="ECO:0000256" key="8">
    <source>
        <dbReference type="ARBA" id="ARBA00022490"/>
    </source>
</evidence>
<dbReference type="InterPro" id="IPR010401">
    <property type="entry name" value="AGL/Gdb1"/>
</dbReference>
<feature type="domain" description="Glycogen debranching enzyme C-terminal" evidence="21">
    <location>
        <begin position="1149"/>
        <end position="1595"/>
    </location>
</feature>
<evidence type="ECO:0000313" key="25">
    <source>
        <dbReference type="Proteomes" id="UP000192223"/>
    </source>
</evidence>
<protein>
    <recommendedName>
        <fullName evidence="7">Glycogen debranching enzyme</fullName>
        <ecNumber evidence="5">2.4.1.25</ecNumber>
        <ecNumber evidence="6">3.2.1.33</ecNumber>
    </recommendedName>
    <alternativeName>
        <fullName evidence="18">Glycogen debrancher</fullName>
    </alternativeName>
</protein>
<evidence type="ECO:0000256" key="18">
    <source>
        <dbReference type="ARBA" id="ARBA00031477"/>
    </source>
</evidence>
<dbReference type="FunFam" id="3.20.20.80:FF:000070">
    <property type="entry name" value="GDB1p Glycogen debranching enzyme"/>
    <property type="match status" value="1"/>
</dbReference>
<keyword evidence="12" id="KW-0378">Hydrolase</keyword>
<dbReference type="GO" id="GO:0004135">
    <property type="term" value="F:amylo-alpha-1,6-glucosidase activity"/>
    <property type="evidence" value="ECO:0007669"/>
    <property type="project" value="UniProtKB-EC"/>
</dbReference>
<dbReference type="Gene3D" id="3.20.20.80">
    <property type="entry name" value="Glycosidases"/>
    <property type="match status" value="2"/>
</dbReference>
<evidence type="ECO:0000256" key="15">
    <source>
        <dbReference type="ARBA" id="ARBA00023268"/>
    </source>
</evidence>
<dbReference type="GO" id="GO:0005980">
    <property type="term" value="P:glycogen catabolic process"/>
    <property type="evidence" value="ECO:0007669"/>
    <property type="project" value="InterPro"/>
</dbReference>
<evidence type="ECO:0000256" key="6">
    <source>
        <dbReference type="ARBA" id="ARBA00012778"/>
    </source>
</evidence>
<dbReference type="KEGG" id="apln:112905727"/>
<evidence type="ECO:0000256" key="4">
    <source>
        <dbReference type="ARBA" id="ARBA00004496"/>
    </source>
</evidence>
<comment type="function">
    <text evidence="3">Multifunctional enzyme acting as 1,4-alpha-D-glucan:1,4-alpha-D-glucan 4-alpha-D-glycosyltransferase and amylo-1,6-glucosidase in glycogen degradation.</text>
</comment>
<keyword evidence="16" id="KW-0326">Glycosidase</keyword>
<dbReference type="PANTHER" id="PTHR10569:SF2">
    <property type="entry name" value="GLYCOGEN DEBRANCHING ENZYME"/>
    <property type="match status" value="1"/>
</dbReference>
<evidence type="ECO:0000256" key="2">
    <source>
        <dbReference type="ARBA" id="ARBA00000927"/>
    </source>
</evidence>
<dbReference type="Gene3D" id="1.50.10.10">
    <property type="match status" value="1"/>
</dbReference>
<evidence type="ECO:0000259" key="22">
    <source>
        <dbReference type="Pfam" id="PF14699"/>
    </source>
</evidence>
<feature type="domain" description="Glycogen debranching enzyme central" evidence="24">
    <location>
        <begin position="957"/>
        <end position="1045"/>
    </location>
</feature>
<evidence type="ECO:0000259" key="23">
    <source>
        <dbReference type="Pfam" id="PF14701"/>
    </source>
</evidence>
<dbReference type="InterPro" id="IPR032788">
    <property type="entry name" value="AGL_central"/>
</dbReference>
<evidence type="ECO:0000256" key="3">
    <source>
        <dbReference type="ARBA" id="ARBA00003530"/>
    </source>
</evidence>
<evidence type="ECO:0000256" key="16">
    <source>
        <dbReference type="ARBA" id="ARBA00023295"/>
    </source>
</evidence>
<dbReference type="FunFam" id="1.50.10.10:FF:000039">
    <property type="entry name" value="Glycogen debranching enzyme Gdb1, putative"/>
    <property type="match status" value="1"/>
</dbReference>
<comment type="subunit">
    <text evidence="19">Monomer. Interacts with NHLRC1/malin.</text>
</comment>
<dbReference type="Pfam" id="PF14699">
    <property type="entry name" value="hGDE_N"/>
    <property type="match status" value="1"/>
</dbReference>
<dbReference type="GO" id="GO:0005737">
    <property type="term" value="C:cytoplasm"/>
    <property type="evidence" value="ECO:0007669"/>
    <property type="project" value="UniProtKB-SubCell"/>
</dbReference>
<evidence type="ECO:0000256" key="7">
    <source>
        <dbReference type="ARBA" id="ARBA00020723"/>
    </source>
</evidence>
<comment type="subcellular location">
    <subcellularLocation>
        <location evidence="4">Cytoplasm</location>
    </subcellularLocation>
</comment>
<dbReference type="RefSeq" id="XP_025834524.1">
    <property type="nucleotide sequence ID" value="XM_025978739.1"/>
</dbReference>
<accession>A0A7F5REW1</accession>
<dbReference type="SUPFAM" id="SSF51445">
    <property type="entry name" value="(Trans)glycosidases"/>
    <property type="match status" value="1"/>
</dbReference>
<dbReference type="Pfam" id="PF14702">
    <property type="entry name" value="hGDE_central"/>
    <property type="match status" value="1"/>
</dbReference>
<evidence type="ECO:0000256" key="11">
    <source>
        <dbReference type="ARBA" id="ARBA00022679"/>
    </source>
</evidence>
<dbReference type="FunCoup" id="A0A7F5REW1">
    <property type="interactions" value="1124"/>
</dbReference>
<comment type="catalytic activity">
    <reaction evidence="2">
        <text>Hydrolysis of (1-&gt;6)-alpha-D-glucosidic branch linkages in glycogen phosphorylase limit dextrin.</text>
        <dbReference type="EC" id="3.2.1.33"/>
    </reaction>
</comment>
<keyword evidence="8" id="KW-0963">Cytoplasm</keyword>
<evidence type="ECO:0000256" key="10">
    <source>
        <dbReference type="ARBA" id="ARBA00022676"/>
    </source>
</evidence>
<evidence type="ECO:0000256" key="14">
    <source>
        <dbReference type="ARBA" id="ARBA00023056"/>
    </source>
</evidence>
<evidence type="ECO:0000256" key="9">
    <source>
        <dbReference type="ARBA" id="ARBA00022553"/>
    </source>
</evidence>
<feature type="compositionally biased region" description="Basic and acidic residues" evidence="20">
    <location>
        <begin position="79"/>
        <end position="93"/>
    </location>
</feature>
<dbReference type="PANTHER" id="PTHR10569">
    <property type="entry name" value="GLYCOGEN DEBRANCHING ENZYME"/>
    <property type="match status" value="1"/>
</dbReference>
<comment type="similarity">
    <text evidence="17">Belongs to the glycogen debranching enzyme family.</text>
</comment>
<sequence length="1612" mass="182814">MPKLSGNYYILIENSENSTNNSVDDVCATNKTTVLVYILSLCKKVHNVIVSPVVSVSLWCIKKVIIISQFLRHVSRSREIQGEKKGKPSTSKELEEEAAENVIQNKESVSEIAVEPGKSYSEEENESSSDEFTQLDVEDLSRPDDTTDDIEIISPVVVELASNKKAVENILAEEAKDLSENLVPKQLENKLSDSKIFVNDDFKYFGDNEQNNLKPMNFLSKQEQGASPSTEDIIKNTLNKSSSGKSIIEHFQQSKAHTQPPLNDDSSQTTNVKEINKLSKEITEQVVTKAVSLVEENMGMKSQVRVLTLNDKEHQDSVLYRLEKNWTLQFRLGPSLLGRKILLYCNYPEEGAEFKRNSYQLLPWSEDEGCEHSDDTALQIQIQVKKAGSYHYYFTYEDIESSTPQGSGFFIVDPILTYGDNEILPLDCIQCQTVLAKSLGPFSTWENKLKVAKESGYNIIHFTPIQALGDSNSSYSLKAQLQLNPIFDNNKKTTFKDIETFTSKLRKEWKMLSICDIVLNHTANETKWLEEHPETTYNCSNCPYLRPAYLLDAALHQFTLDVQKGLYENRGIPTEIYSEDHLNAVRHALYTNVLPQINLQDLYICNVNKLVAEFLDYARNKVPPISETRNPVEELKLVQDPLYRRLESTVSMDTALRIYNVFRQDCFDEDCRLKKCGEELKNKLDQLNAAVIGELNDHISAAIENTIAGMRYFRVQSDGPKIRDVSEKNPLAFRYFTDFGKPASIKEHEEIMYGTNSKYLMAHNGWVMDSDPLRNFAAPDSNVYIRRELIAWGDSVKLRYGEKPEDCPFLWNHMKEYVELTAKIFDGVRLDNCHSTPIPIAEYLLDCARKVRPNLYVVAELFTNSDQKDNIFVNRLGISSLIREAMSAWDSHEEGRLVYRYGGYPVGAFIQPHIRPLVPAIAHALFLDLTHDNPSPVEKRSVFDLLPSTALVNMACCASGSNRGYDELVPHHVSYSLYHCDQEEKDEGNGFGVYDIPGFGPMVYCGFQGLISLLSKIRPFNDLGHPMCGNLRAGNWMIDYVWQRLKFGEGTNELGVWIQENIKPLKDIPRYLIPCYFDAFVTGLYMLLLDQSFTLMSNFITYGSTFVKGLALGSVQCVSYCKSANLPPFSPNLSPPLPPKIRTNEGKEVQACTTLAAGLPHFSTGYMRSWGRDTFIALRGLLLLTGRHEEARFHILGYAACLRHGLIPNLLDSGNPRYNCRDAVWWWLHCIKSYVEEVSNGVEILSDTVSRLFPTDSSARQEPGVADQPLHVVMQEALKVHFQGLVFRERNAGRQIDAHMSDRGFNNQIGVHPETGFVFGGNESNCGTWMDKMGSSDKAGNRGKPATPRDGSAVELVGLSKSVVTWLDKLYHAKKYPYDGVERIHKNGNVTKWTFRQWADKIQTNFEKYFWVNMSPVAGENRPDLINKRGIYKDSHGASQEYADFQLRCNFPITMVVAPELFDSKRAWTALQKVEKYLLGPLGLKTLDPEDWSYNGIYDNSNDSEDYNTAHGFNYHQGPEWVWPMGFYLRAKLHFAAENGDLRRTIANTKVVLSRHFTELQTSVWRGLSELTNANGTFCHGSCATQAWSMACILEVLHDLQKIESKQPIILN</sequence>
<dbReference type="EC" id="3.2.1.33" evidence="6"/>
<feature type="region of interest" description="Disordered" evidence="20">
    <location>
        <begin position="113"/>
        <end position="148"/>
    </location>
</feature>
<dbReference type="SUPFAM" id="SSF48208">
    <property type="entry name" value="Six-hairpin glycosidases"/>
    <property type="match status" value="1"/>
</dbReference>
<dbReference type="Proteomes" id="UP000192223">
    <property type="component" value="Unplaced"/>
</dbReference>
<feature type="domain" description="Glycogen debranching enzyme glucanotransferase" evidence="23">
    <location>
        <begin position="423"/>
        <end position="856"/>
    </location>
</feature>
<keyword evidence="15" id="KW-0511">Multifunctional enzyme</keyword>
<dbReference type="InterPro" id="IPR029436">
    <property type="entry name" value="AGL_euk_N"/>
</dbReference>
<dbReference type="EC" id="2.4.1.25" evidence="5"/>
<keyword evidence="11" id="KW-0808">Transferase</keyword>
<dbReference type="GeneID" id="112905727"/>
<evidence type="ECO:0000256" key="17">
    <source>
        <dbReference type="ARBA" id="ARBA00025780"/>
    </source>
</evidence>
<dbReference type="InterPro" id="IPR032790">
    <property type="entry name" value="GDE_C"/>
</dbReference>
<evidence type="ECO:0000259" key="24">
    <source>
        <dbReference type="Pfam" id="PF14702"/>
    </source>
</evidence>
<reference evidence="26" key="1">
    <citation type="submission" date="2025-08" db="UniProtKB">
        <authorList>
            <consortium name="RefSeq"/>
        </authorList>
    </citation>
    <scope>IDENTIFICATION</scope>
    <source>
        <tissue evidence="26">Entire body</tissue>
    </source>
</reference>
<dbReference type="InterPro" id="IPR032792">
    <property type="entry name" value="AGL_glucanoTrfase"/>
</dbReference>
<dbReference type="GO" id="GO:0004134">
    <property type="term" value="F:4-alpha-glucanotransferase activity"/>
    <property type="evidence" value="ECO:0007669"/>
    <property type="project" value="UniProtKB-EC"/>
</dbReference>
<comment type="catalytic activity">
    <reaction evidence="1">
        <text>Transfers a segment of a (1-&gt;4)-alpha-D-glucan to a new position in an acceptor, which may be glucose or a (1-&gt;4)-alpha-D-glucan.</text>
        <dbReference type="EC" id="2.4.1.25"/>
    </reaction>
</comment>
<organism evidence="25 26">
    <name type="scientific">Agrilus planipennis</name>
    <name type="common">Emerald ash borer</name>
    <name type="synonym">Agrilus marcopoli</name>
    <dbReference type="NCBI Taxonomy" id="224129"/>
    <lineage>
        <taxon>Eukaryota</taxon>
        <taxon>Metazoa</taxon>
        <taxon>Ecdysozoa</taxon>
        <taxon>Arthropoda</taxon>
        <taxon>Hexapoda</taxon>
        <taxon>Insecta</taxon>
        <taxon>Pterygota</taxon>
        <taxon>Neoptera</taxon>
        <taxon>Endopterygota</taxon>
        <taxon>Coleoptera</taxon>
        <taxon>Polyphaga</taxon>
        <taxon>Elateriformia</taxon>
        <taxon>Buprestoidea</taxon>
        <taxon>Buprestidae</taxon>
        <taxon>Agrilinae</taxon>
        <taxon>Agrilus</taxon>
    </lineage>
</organism>
<keyword evidence="25" id="KW-1185">Reference proteome</keyword>
<evidence type="ECO:0000256" key="5">
    <source>
        <dbReference type="ARBA" id="ARBA00012560"/>
    </source>
</evidence>
<gene>
    <name evidence="26" type="primary">LOC112905727</name>
</gene>
<keyword evidence="14" id="KW-0320">Glycogen biosynthesis</keyword>
<dbReference type="InterPro" id="IPR008928">
    <property type="entry name" value="6-hairpin_glycosidase_sf"/>
</dbReference>
<dbReference type="OrthoDB" id="10248904at2759"/>
<evidence type="ECO:0000256" key="20">
    <source>
        <dbReference type="SAM" id="MobiDB-lite"/>
    </source>
</evidence>